<feature type="region of interest" description="Disordered" evidence="1">
    <location>
        <begin position="249"/>
        <end position="284"/>
    </location>
</feature>
<evidence type="ECO:0000313" key="2">
    <source>
        <dbReference type="EMBL" id="CAB9505881.1"/>
    </source>
</evidence>
<sequence>MGPNTITFEMAQSARDKLQASAREIWTSIRNESMDSSNGQGQPSADGTMTMSFEKIEAVLKAMFGSCTTGVPPNNNPQEPTTCALPCEQKRSRSTGTGTRSRDFVSSEHVYAQLFEDDQAKASRAVNGLRERAASTSPRSKFSNQFRDFPKTKSTPTPGRLTPAPPPPPPSTRAVNISADLSFDDGISAISANTLEEMAKVHEFRNQTRLTSKHAISNVEDISYKHANRSRQNSESKVISPRQVQSIMAPVKFTRGPSMGTHTSRATRSSKGTKSTSSTQDSEFASVWRKEERKYWDDVVAQNKVIQPLSGPGRHPATKKSSRRRSQSGSYSTKDVTVTTTSSSSFSSHPHDVIQFDRKDLVGSTNILSRNVPLSSLDRGRIQTSLQVPYDSELGEI</sequence>
<gene>
    <name evidence="2" type="ORF">SEMRO_246_G097890.1</name>
</gene>
<feature type="region of interest" description="Disordered" evidence="1">
    <location>
        <begin position="306"/>
        <end position="350"/>
    </location>
</feature>
<organism evidence="2 3">
    <name type="scientific">Seminavis robusta</name>
    <dbReference type="NCBI Taxonomy" id="568900"/>
    <lineage>
        <taxon>Eukaryota</taxon>
        <taxon>Sar</taxon>
        <taxon>Stramenopiles</taxon>
        <taxon>Ochrophyta</taxon>
        <taxon>Bacillariophyta</taxon>
        <taxon>Bacillariophyceae</taxon>
        <taxon>Bacillariophycidae</taxon>
        <taxon>Naviculales</taxon>
        <taxon>Naviculaceae</taxon>
        <taxon>Seminavis</taxon>
    </lineage>
</organism>
<proteinExistence type="predicted"/>
<feature type="compositionally biased region" description="Low complexity" evidence="1">
    <location>
        <begin position="263"/>
        <end position="279"/>
    </location>
</feature>
<reference evidence="2" key="1">
    <citation type="submission" date="2020-06" db="EMBL/GenBank/DDBJ databases">
        <authorList>
            <consortium name="Plant Systems Biology data submission"/>
        </authorList>
    </citation>
    <scope>NUCLEOTIDE SEQUENCE</scope>
    <source>
        <strain evidence="2">D6</strain>
    </source>
</reference>
<dbReference type="AlphaFoldDB" id="A0A9N8DP27"/>
<comment type="caution">
    <text evidence="2">The sequence shown here is derived from an EMBL/GenBank/DDBJ whole genome shotgun (WGS) entry which is preliminary data.</text>
</comment>
<feature type="region of interest" description="Disordered" evidence="1">
    <location>
        <begin position="70"/>
        <end position="104"/>
    </location>
</feature>
<feature type="compositionally biased region" description="Polar residues" evidence="1">
    <location>
        <begin position="70"/>
        <end position="81"/>
    </location>
</feature>
<evidence type="ECO:0000256" key="1">
    <source>
        <dbReference type="SAM" id="MobiDB-lite"/>
    </source>
</evidence>
<feature type="compositionally biased region" description="Polar residues" evidence="1">
    <location>
        <begin position="134"/>
        <end position="146"/>
    </location>
</feature>
<feature type="region of interest" description="Disordered" evidence="1">
    <location>
        <begin position="119"/>
        <end position="176"/>
    </location>
</feature>
<dbReference type="Proteomes" id="UP001153069">
    <property type="component" value="Unassembled WGS sequence"/>
</dbReference>
<protein>
    <submittedName>
        <fullName evidence="2">Uncharacterized protein</fullName>
    </submittedName>
</protein>
<feature type="compositionally biased region" description="Basic residues" evidence="1">
    <location>
        <begin position="316"/>
        <end position="326"/>
    </location>
</feature>
<keyword evidence="3" id="KW-1185">Reference proteome</keyword>
<accession>A0A9N8DP27</accession>
<feature type="compositionally biased region" description="Low complexity" evidence="1">
    <location>
        <begin position="327"/>
        <end position="348"/>
    </location>
</feature>
<dbReference type="EMBL" id="CAICTM010000245">
    <property type="protein sequence ID" value="CAB9505881.1"/>
    <property type="molecule type" value="Genomic_DNA"/>
</dbReference>
<evidence type="ECO:0000313" key="3">
    <source>
        <dbReference type="Proteomes" id="UP001153069"/>
    </source>
</evidence>
<dbReference type="OrthoDB" id="49506at2759"/>
<name>A0A9N8DP27_9STRA</name>
<feature type="region of interest" description="Disordered" evidence="1">
    <location>
        <begin position="29"/>
        <end position="48"/>
    </location>
</feature>